<dbReference type="RefSeq" id="WP_146950142.1">
    <property type="nucleotide sequence ID" value="NZ_VOQF01000013.1"/>
</dbReference>
<dbReference type="PANTHER" id="PTHR43736">
    <property type="entry name" value="ADP-RIBOSE PYROPHOSPHATASE"/>
    <property type="match status" value="1"/>
</dbReference>
<dbReference type="PROSITE" id="PS51462">
    <property type="entry name" value="NUDIX"/>
    <property type="match status" value="1"/>
</dbReference>
<reference evidence="5 6" key="1">
    <citation type="journal article" date="2005" name="Int. J. Syst. Evol. Microbiol.">
        <title>Bacillus litoralis sp. nov., isolated from a tidal flat of the Yellow Sea in Korea.</title>
        <authorList>
            <person name="Yoon J.H."/>
            <person name="Oh T.K."/>
        </authorList>
    </citation>
    <scope>NUCLEOTIDE SEQUENCE [LARGE SCALE GENOMIC DNA]</scope>
    <source>
        <strain evidence="5 6">SW-211</strain>
    </source>
</reference>
<organism evidence="5 6">
    <name type="scientific">Metabacillus litoralis</name>
    <dbReference type="NCBI Taxonomy" id="152268"/>
    <lineage>
        <taxon>Bacteria</taxon>
        <taxon>Bacillati</taxon>
        <taxon>Bacillota</taxon>
        <taxon>Bacilli</taxon>
        <taxon>Bacillales</taxon>
        <taxon>Bacillaceae</taxon>
        <taxon>Metabacillus</taxon>
    </lineage>
</organism>
<dbReference type="Proteomes" id="UP000321363">
    <property type="component" value="Unassembled WGS sequence"/>
</dbReference>
<dbReference type="EMBL" id="VOQF01000013">
    <property type="protein sequence ID" value="TXC86051.1"/>
    <property type="molecule type" value="Genomic_DNA"/>
</dbReference>
<accession>A0A5C6VML9</accession>
<dbReference type="InterPro" id="IPR020084">
    <property type="entry name" value="NUDIX_hydrolase_CS"/>
</dbReference>
<dbReference type="Gene3D" id="3.90.79.10">
    <property type="entry name" value="Nucleoside Triphosphate Pyrophosphohydrolase"/>
    <property type="match status" value="1"/>
</dbReference>
<evidence type="ECO:0000313" key="5">
    <source>
        <dbReference type="EMBL" id="TXC86051.1"/>
    </source>
</evidence>
<dbReference type="PANTHER" id="PTHR43736:SF1">
    <property type="entry name" value="DIHYDRONEOPTERIN TRIPHOSPHATE DIPHOSPHATASE"/>
    <property type="match status" value="1"/>
</dbReference>
<feature type="domain" description="Nudix hydrolase" evidence="4">
    <location>
        <begin position="1"/>
        <end position="133"/>
    </location>
</feature>
<gene>
    <name evidence="5" type="ORF">FS935_18555</name>
</gene>
<dbReference type="InterPro" id="IPR000086">
    <property type="entry name" value="NUDIX_hydrolase_dom"/>
</dbReference>
<dbReference type="OrthoDB" id="9800077at2"/>
<keyword evidence="2 3" id="KW-0378">Hydrolase</keyword>
<dbReference type="PROSITE" id="PS00893">
    <property type="entry name" value="NUDIX_BOX"/>
    <property type="match status" value="1"/>
</dbReference>
<dbReference type="AlphaFoldDB" id="A0A5C6VML9"/>
<proteinExistence type="inferred from homology"/>
<dbReference type="SUPFAM" id="SSF55811">
    <property type="entry name" value="Nudix"/>
    <property type="match status" value="1"/>
</dbReference>
<dbReference type="InterPro" id="IPR015797">
    <property type="entry name" value="NUDIX_hydrolase-like_dom_sf"/>
</dbReference>
<dbReference type="Pfam" id="PF00293">
    <property type="entry name" value="NUDIX"/>
    <property type="match status" value="1"/>
</dbReference>
<dbReference type="CDD" id="cd02883">
    <property type="entry name" value="NUDIX_Hydrolase"/>
    <property type="match status" value="1"/>
</dbReference>
<keyword evidence="6" id="KW-1185">Reference proteome</keyword>
<dbReference type="InterPro" id="IPR020476">
    <property type="entry name" value="Nudix_hydrolase"/>
</dbReference>
<sequence length="151" mass="17639">MNHQNIVLVVSVTIYKNSKVFIIQETKPKAFKKWNFPSGRIEIGEDILKAARREVKEETGYDVELISTSGIYNFKSQTNDHVILFHFTAEIIGGAFILRENEISDSKWIRLEDLLKFKDNDLREKEVNSQIINNLLNKNLHDIDLFNKKLF</sequence>
<dbReference type="PRINTS" id="PR00502">
    <property type="entry name" value="NUDIXFAMILY"/>
</dbReference>
<comment type="caution">
    <text evidence="5">The sequence shown here is derived from an EMBL/GenBank/DDBJ whole genome shotgun (WGS) entry which is preliminary data.</text>
</comment>
<evidence type="ECO:0000313" key="6">
    <source>
        <dbReference type="Proteomes" id="UP000321363"/>
    </source>
</evidence>
<evidence type="ECO:0000256" key="3">
    <source>
        <dbReference type="RuleBase" id="RU003476"/>
    </source>
</evidence>
<comment type="similarity">
    <text evidence="1 3">Belongs to the Nudix hydrolase family.</text>
</comment>
<evidence type="ECO:0000256" key="1">
    <source>
        <dbReference type="ARBA" id="ARBA00005582"/>
    </source>
</evidence>
<dbReference type="GO" id="GO:0016787">
    <property type="term" value="F:hydrolase activity"/>
    <property type="evidence" value="ECO:0007669"/>
    <property type="project" value="UniProtKB-KW"/>
</dbReference>
<evidence type="ECO:0000256" key="2">
    <source>
        <dbReference type="ARBA" id="ARBA00022801"/>
    </source>
</evidence>
<evidence type="ECO:0000259" key="4">
    <source>
        <dbReference type="PROSITE" id="PS51462"/>
    </source>
</evidence>
<name>A0A5C6VML9_9BACI</name>
<protein>
    <submittedName>
        <fullName evidence="5">NUDIX hydrolase</fullName>
    </submittedName>
</protein>